<organism evidence="1 2">
    <name type="scientific">Pedobacter rhizosphaerae</name>
    <dbReference type="NCBI Taxonomy" id="390241"/>
    <lineage>
        <taxon>Bacteria</taxon>
        <taxon>Pseudomonadati</taxon>
        <taxon>Bacteroidota</taxon>
        <taxon>Sphingobacteriia</taxon>
        <taxon>Sphingobacteriales</taxon>
        <taxon>Sphingobacteriaceae</taxon>
        <taxon>Pedobacter</taxon>
    </lineage>
</organism>
<dbReference type="AlphaFoldDB" id="A0A1H9IPT4"/>
<sequence length="155" mass="17793">MYGSISWSRYTKKKEAIRYQKEVCDTINFINDSIPVSLNGFKENEIKTLKYFRISKGKRHHAATIPLVNSQILGRLNIMVPTQIFKTDTLAITLDDRLYYLSEMSFEARYNYGMTGPVGKCFCEGTGFKKINGKLSSTIPYILNRETGISNFKIH</sequence>
<evidence type="ECO:0000313" key="1">
    <source>
        <dbReference type="EMBL" id="SEQ76590.1"/>
    </source>
</evidence>
<dbReference type="Proteomes" id="UP000199572">
    <property type="component" value="Unassembled WGS sequence"/>
</dbReference>
<dbReference type="EMBL" id="FOGG01000001">
    <property type="protein sequence ID" value="SEQ76590.1"/>
    <property type="molecule type" value="Genomic_DNA"/>
</dbReference>
<accession>A0A1H9IPT4</accession>
<name>A0A1H9IPT4_9SPHI</name>
<reference evidence="1 2" key="1">
    <citation type="submission" date="2016-10" db="EMBL/GenBank/DDBJ databases">
        <authorList>
            <person name="de Groot N.N."/>
        </authorList>
    </citation>
    <scope>NUCLEOTIDE SEQUENCE [LARGE SCALE GENOMIC DNA]</scope>
    <source>
        <strain evidence="1 2">DSM 18610</strain>
    </source>
</reference>
<evidence type="ECO:0000313" key="2">
    <source>
        <dbReference type="Proteomes" id="UP000199572"/>
    </source>
</evidence>
<gene>
    <name evidence="1" type="ORF">SAMN04488023_10141</name>
</gene>
<dbReference type="STRING" id="390241.SAMN04488023_10141"/>
<dbReference type="RefSeq" id="WP_090879536.1">
    <property type="nucleotide sequence ID" value="NZ_FOGG01000001.1"/>
</dbReference>
<dbReference type="OrthoDB" id="765871at2"/>
<protein>
    <submittedName>
        <fullName evidence="1">Uncharacterized protein</fullName>
    </submittedName>
</protein>
<keyword evidence="2" id="KW-1185">Reference proteome</keyword>
<proteinExistence type="predicted"/>